<evidence type="ECO:0000256" key="3">
    <source>
        <dbReference type="ARBA" id="ARBA00022448"/>
    </source>
</evidence>
<proteinExistence type="inferred from homology"/>
<gene>
    <name evidence="11" type="primary">swt-1</name>
    <name evidence="11" type="ORF">SPIL2461_LOCUS20057</name>
</gene>
<keyword evidence="5 10" id="KW-0812">Transmembrane</keyword>
<evidence type="ECO:0000256" key="4">
    <source>
        <dbReference type="ARBA" id="ARBA00022597"/>
    </source>
</evidence>
<name>A0A812WXT9_SYMPI</name>
<evidence type="ECO:0000256" key="9">
    <source>
        <dbReference type="SAM" id="MobiDB-lite"/>
    </source>
</evidence>
<evidence type="ECO:0000256" key="8">
    <source>
        <dbReference type="ARBA" id="ARBA00023136"/>
    </source>
</evidence>
<dbReference type="PANTHER" id="PTHR10791">
    <property type="entry name" value="RAG1-ACTIVATING PROTEIN 1"/>
    <property type="match status" value="1"/>
</dbReference>
<dbReference type="EMBL" id="CAJNIZ010045039">
    <property type="protein sequence ID" value="CAE7708783.1"/>
    <property type="molecule type" value="Genomic_DNA"/>
</dbReference>
<keyword evidence="3" id="KW-0813">Transport</keyword>
<sequence>MTCSGTALAPFRALLRARENGSLAGMDTRSWPLYFINSITWSFYGCMLGDVYVLLANVICVVMWLYFCLAAIGLLSREEGELAPPAPDDVGDAGMLMRKDALQLHELSKSYRKEVKGQEGLRFLDTFSFEDRLYAFSLLGMAVSLICFSAPIGRLWVLIQKRDGSSVFLPYAVAQCAHNLVWMSYGFVLGNMAVMAPNIPGVFCTVSQILIKLQWPGDSDDHVKEKSFANEHSQGALTTVAAGVSSGKHEKKEDAASAQSSAETTTKASASSPASPLLPASRRLRVSPARRDVTLPELAPILKGQGGVYEDYLKWQRDYQKWARRGSQ</sequence>
<evidence type="ECO:0000256" key="6">
    <source>
        <dbReference type="ARBA" id="ARBA00022737"/>
    </source>
</evidence>
<accession>A0A812WXT9</accession>
<dbReference type="AlphaFoldDB" id="A0A812WXT9"/>
<evidence type="ECO:0000256" key="10">
    <source>
        <dbReference type="SAM" id="Phobius"/>
    </source>
</evidence>
<dbReference type="GO" id="GO:0051119">
    <property type="term" value="F:sugar transmembrane transporter activity"/>
    <property type="evidence" value="ECO:0007669"/>
    <property type="project" value="InterPro"/>
</dbReference>
<feature type="transmembrane region" description="Helical" evidence="10">
    <location>
        <begin position="133"/>
        <end position="157"/>
    </location>
</feature>
<dbReference type="OrthoDB" id="409725at2759"/>
<keyword evidence="12" id="KW-1185">Reference proteome</keyword>
<protein>
    <submittedName>
        <fullName evidence="11">Swt-1 protein</fullName>
    </submittedName>
</protein>
<dbReference type="Proteomes" id="UP000649617">
    <property type="component" value="Unassembled WGS sequence"/>
</dbReference>
<evidence type="ECO:0000256" key="7">
    <source>
        <dbReference type="ARBA" id="ARBA00022989"/>
    </source>
</evidence>
<evidence type="ECO:0000313" key="12">
    <source>
        <dbReference type="Proteomes" id="UP000649617"/>
    </source>
</evidence>
<comment type="subcellular location">
    <subcellularLocation>
        <location evidence="1">Endomembrane system</location>
        <topology evidence="1">Multi-pass membrane protein</topology>
    </subcellularLocation>
</comment>
<feature type="region of interest" description="Disordered" evidence="9">
    <location>
        <begin position="242"/>
        <end position="285"/>
    </location>
</feature>
<evidence type="ECO:0000313" key="11">
    <source>
        <dbReference type="EMBL" id="CAE7708783.1"/>
    </source>
</evidence>
<feature type="compositionally biased region" description="Low complexity" evidence="9">
    <location>
        <begin position="256"/>
        <end position="281"/>
    </location>
</feature>
<keyword evidence="7 10" id="KW-1133">Transmembrane helix</keyword>
<dbReference type="InterPro" id="IPR047664">
    <property type="entry name" value="SWEET"/>
</dbReference>
<dbReference type="GO" id="GO:0012505">
    <property type="term" value="C:endomembrane system"/>
    <property type="evidence" value="ECO:0007669"/>
    <property type="project" value="UniProtKB-SubCell"/>
</dbReference>
<dbReference type="Gene3D" id="1.20.1280.290">
    <property type="match status" value="2"/>
</dbReference>
<keyword evidence="8 10" id="KW-0472">Membrane</keyword>
<organism evidence="11 12">
    <name type="scientific">Symbiodinium pilosum</name>
    <name type="common">Dinoflagellate</name>
    <dbReference type="NCBI Taxonomy" id="2952"/>
    <lineage>
        <taxon>Eukaryota</taxon>
        <taxon>Sar</taxon>
        <taxon>Alveolata</taxon>
        <taxon>Dinophyceae</taxon>
        <taxon>Suessiales</taxon>
        <taxon>Symbiodiniaceae</taxon>
        <taxon>Symbiodinium</taxon>
    </lineage>
</organism>
<comment type="caution">
    <text evidence="11">The sequence shown here is derived from an EMBL/GenBank/DDBJ whole genome shotgun (WGS) entry which is preliminary data.</text>
</comment>
<keyword evidence="4" id="KW-0762">Sugar transport</keyword>
<dbReference type="InterPro" id="IPR004316">
    <property type="entry name" value="SWEET_rpt"/>
</dbReference>
<evidence type="ECO:0000256" key="5">
    <source>
        <dbReference type="ARBA" id="ARBA00022692"/>
    </source>
</evidence>
<evidence type="ECO:0000256" key="2">
    <source>
        <dbReference type="ARBA" id="ARBA00007809"/>
    </source>
</evidence>
<reference evidence="11" key="1">
    <citation type="submission" date="2021-02" db="EMBL/GenBank/DDBJ databases">
        <authorList>
            <person name="Dougan E. K."/>
            <person name="Rhodes N."/>
            <person name="Thang M."/>
            <person name="Chan C."/>
        </authorList>
    </citation>
    <scope>NUCLEOTIDE SEQUENCE</scope>
</reference>
<evidence type="ECO:0000256" key="1">
    <source>
        <dbReference type="ARBA" id="ARBA00004127"/>
    </source>
</evidence>
<dbReference type="GO" id="GO:0016020">
    <property type="term" value="C:membrane"/>
    <property type="evidence" value="ECO:0007669"/>
    <property type="project" value="InterPro"/>
</dbReference>
<feature type="transmembrane region" description="Helical" evidence="10">
    <location>
        <begin position="51"/>
        <end position="75"/>
    </location>
</feature>
<comment type="similarity">
    <text evidence="2">Belongs to the SWEET sugar transporter family.</text>
</comment>
<keyword evidence="6" id="KW-0677">Repeat</keyword>
<dbReference type="Pfam" id="PF03083">
    <property type="entry name" value="MtN3_slv"/>
    <property type="match status" value="1"/>
</dbReference>